<dbReference type="AlphaFoldDB" id="A0A172WRP0"/>
<evidence type="ECO:0000313" key="3">
    <source>
        <dbReference type="EMBL" id="ANF26007.1"/>
    </source>
</evidence>
<dbReference type="Pfam" id="PF04492">
    <property type="entry name" value="Phage_rep_O"/>
    <property type="match status" value="1"/>
</dbReference>
<sequence length="281" mass="30586">MNVIQLSNTQRGFTRMDNELYEALIGADLSGRELRVALAVHRFTVGYNMTTSRIAASTIAQLANLRREHVSRMVSELIRQRVIYRAGGSKGPLGISPVSEWKIDPKNEDKKAQPKAAQCAISGTSLVPFPAHIKDRKDINTTDVVLSAPVESGQVVPAKAPSKSAKPKADTFTLSNLLLDNPHGASEQVLADWLTCRKSLKAAVTATVWKRVNAELAKCAAEGISADDALAEAQEAGWRGFKAEWVANRRSNDRRMPPRPSSSTPDFHSGDTSWANDLGDL</sequence>
<organism evidence="3 4">
    <name type="scientific">Stutzerimonas stutzeri</name>
    <name type="common">Pseudomonas stutzeri</name>
    <dbReference type="NCBI Taxonomy" id="316"/>
    <lineage>
        <taxon>Bacteria</taxon>
        <taxon>Pseudomonadati</taxon>
        <taxon>Pseudomonadota</taxon>
        <taxon>Gammaproteobacteria</taxon>
        <taxon>Pseudomonadales</taxon>
        <taxon>Pseudomonadaceae</taxon>
        <taxon>Stutzerimonas</taxon>
    </lineage>
</organism>
<accession>A0A172WRP0</accession>
<dbReference type="Gene3D" id="1.10.10.10">
    <property type="entry name" value="Winged helix-like DNA-binding domain superfamily/Winged helix DNA-binding domain"/>
    <property type="match status" value="1"/>
</dbReference>
<dbReference type="Proteomes" id="UP000077787">
    <property type="component" value="Chromosome"/>
</dbReference>
<dbReference type="RefSeq" id="WP_064481581.1">
    <property type="nucleotide sequence ID" value="NZ_CP015641.1"/>
</dbReference>
<dbReference type="EMBL" id="CP015641">
    <property type="protein sequence ID" value="ANF26007.1"/>
    <property type="molecule type" value="Genomic_DNA"/>
</dbReference>
<evidence type="ECO:0000313" key="4">
    <source>
        <dbReference type="Proteomes" id="UP000077787"/>
    </source>
</evidence>
<dbReference type="NCBIfam" id="TIGR01610">
    <property type="entry name" value="phage_O_Nterm"/>
    <property type="match status" value="1"/>
</dbReference>
<dbReference type="InterPro" id="IPR006497">
    <property type="entry name" value="Phage_lambda_VrpO_N"/>
</dbReference>
<feature type="region of interest" description="Disordered" evidence="1">
    <location>
        <begin position="248"/>
        <end position="281"/>
    </location>
</feature>
<evidence type="ECO:0000256" key="1">
    <source>
        <dbReference type="SAM" id="MobiDB-lite"/>
    </source>
</evidence>
<name>A0A172WRP0_STUST</name>
<feature type="domain" description="Bacteriophage lambda Replication protein O N-terminal" evidence="2">
    <location>
        <begin position="8"/>
        <end position="91"/>
    </location>
</feature>
<reference evidence="3 4" key="1">
    <citation type="submission" date="2016-05" db="EMBL/GenBank/DDBJ databases">
        <title>Genome sequence of Pseudomonas stutzeri 273 and identification of the exopolysaccharide biosynthesis locus.</title>
        <authorList>
            <person name="Wu S."/>
            <person name="Sun C."/>
        </authorList>
    </citation>
    <scope>NUCLEOTIDE SEQUENCE [LARGE SCALE GENOMIC DNA]</scope>
    <source>
        <strain evidence="3 4">273</strain>
    </source>
</reference>
<evidence type="ECO:0000259" key="2">
    <source>
        <dbReference type="Pfam" id="PF04492"/>
    </source>
</evidence>
<dbReference type="GO" id="GO:0006260">
    <property type="term" value="P:DNA replication"/>
    <property type="evidence" value="ECO:0007669"/>
    <property type="project" value="InterPro"/>
</dbReference>
<dbReference type="InterPro" id="IPR036388">
    <property type="entry name" value="WH-like_DNA-bd_sf"/>
</dbReference>
<protein>
    <recommendedName>
        <fullName evidence="2">Bacteriophage lambda Replication protein O N-terminal domain-containing protein</fullName>
    </recommendedName>
</protein>
<proteinExistence type="predicted"/>
<gene>
    <name evidence="3" type="ORF">PS273GM_13075</name>
</gene>
<dbReference type="OrthoDB" id="7018846at2"/>